<feature type="chain" id="PRO_5043607474" evidence="2">
    <location>
        <begin position="20"/>
        <end position="80"/>
    </location>
</feature>
<dbReference type="EMBL" id="BPLR01012667">
    <property type="protein sequence ID" value="GIY55732.1"/>
    <property type="molecule type" value="Genomic_DNA"/>
</dbReference>
<evidence type="ECO:0000256" key="1">
    <source>
        <dbReference type="SAM" id="MobiDB-lite"/>
    </source>
</evidence>
<accession>A0AAV4UDB3</accession>
<dbReference type="Proteomes" id="UP001054945">
    <property type="component" value="Unassembled WGS sequence"/>
</dbReference>
<gene>
    <name evidence="3" type="primary">X975_07976</name>
    <name evidence="3" type="ORF">CEXT_434861</name>
</gene>
<comment type="caution">
    <text evidence="3">The sequence shown here is derived from an EMBL/GenBank/DDBJ whole genome shotgun (WGS) entry which is preliminary data.</text>
</comment>
<evidence type="ECO:0000313" key="4">
    <source>
        <dbReference type="Proteomes" id="UP001054945"/>
    </source>
</evidence>
<evidence type="ECO:0000313" key="3">
    <source>
        <dbReference type="EMBL" id="GIY55732.1"/>
    </source>
</evidence>
<proteinExistence type="predicted"/>
<sequence>MKLLCSVIFVFGFLSSGNGYFKVPGMKTVDSPLDHLLRQGPSKPSETDDEWQDHSPPMKNFHSWKTPEIYSFYHRPEKCV</sequence>
<reference evidence="3 4" key="1">
    <citation type="submission" date="2021-06" db="EMBL/GenBank/DDBJ databases">
        <title>Caerostris extrusa draft genome.</title>
        <authorList>
            <person name="Kono N."/>
            <person name="Arakawa K."/>
        </authorList>
    </citation>
    <scope>NUCLEOTIDE SEQUENCE [LARGE SCALE GENOMIC DNA]</scope>
</reference>
<name>A0AAV4UDB3_CAEEX</name>
<protein>
    <submittedName>
        <fullName evidence="3">Trypsin-1</fullName>
    </submittedName>
</protein>
<organism evidence="3 4">
    <name type="scientific">Caerostris extrusa</name>
    <name type="common">Bark spider</name>
    <name type="synonym">Caerostris bankana</name>
    <dbReference type="NCBI Taxonomy" id="172846"/>
    <lineage>
        <taxon>Eukaryota</taxon>
        <taxon>Metazoa</taxon>
        <taxon>Ecdysozoa</taxon>
        <taxon>Arthropoda</taxon>
        <taxon>Chelicerata</taxon>
        <taxon>Arachnida</taxon>
        <taxon>Araneae</taxon>
        <taxon>Araneomorphae</taxon>
        <taxon>Entelegynae</taxon>
        <taxon>Araneoidea</taxon>
        <taxon>Araneidae</taxon>
        <taxon>Caerostris</taxon>
    </lineage>
</organism>
<dbReference type="AlphaFoldDB" id="A0AAV4UDB3"/>
<keyword evidence="4" id="KW-1185">Reference proteome</keyword>
<keyword evidence="2" id="KW-0732">Signal</keyword>
<evidence type="ECO:0000256" key="2">
    <source>
        <dbReference type="SAM" id="SignalP"/>
    </source>
</evidence>
<feature type="region of interest" description="Disordered" evidence="1">
    <location>
        <begin position="38"/>
        <end position="62"/>
    </location>
</feature>
<feature type="signal peptide" evidence="2">
    <location>
        <begin position="1"/>
        <end position="19"/>
    </location>
</feature>